<dbReference type="Gene3D" id="3.10.50.40">
    <property type="match status" value="1"/>
</dbReference>
<dbReference type="InterPro" id="IPR027304">
    <property type="entry name" value="Trigger_fact/SurA_dom_sf"/>
</dbReference>
<dbReference type="PROSITE" id="PS50198">
    <property type="entry name" value="PPIC_PPIASE_2"/>
    <property type="match status" value="1"/>
</dbReference>
<dbReference type="InterPro" id="IPR052029">
    <property type="entry name" value="PpiD_chaperone"/>
</dbReference>
<keyword evidence="5 12" id="KW-1133">Transmembrane helix</keyword>
<feature type="transmembrane region" description="Helical" evidence="12">
    <location>
        <begin position="12"/>
        <end position="31"/>
    </location>
</feature>
<keyword evidence="3" id="KW-0997">Cell inner membrane</keyword>
<dbReference type="Pfam" id="PF13624">
    <property type="entry name" value="SurA_N_3"/>
    <property type="match status" value="1"/>
</dbReference>
<evidence type="ECO:0000256" key="5">
    <source>
        <dbReference type="ARBA" id="ARBA00022989"/>
    </source>
</evidence>
<dbReference type="PANTHER" id="PTHR47529:SF1">
    <property type="entry name" value="PERIPLASMIC CHAPERONE PPID"/>
    <property type="match status" value="1"/>
</dbReference>
<dbReference type="eggNOG" id="COG0760">
    <property type="taxonomic scope" value="Bacteria"/>
</dbReference>
<name>S7UAQ5_9BACT</name>
<dbReference type="STRING" id="1121439.dsat_1151"/>
<proteinExistence type="inferred from homology"/>
<evidence type="ECO:0000256" key="7">
    <source>
        <dbReference type="ARBA" id="ARBA00023186"/>
    </source>
</evidence>
<keyword evidence="4 12" id="KW-0812">Transmembrane</keyword>
<comment type="similarity">
    <text evidence="8">Belongs to the PpiD chaperone family.</text>
</comment>
<keyword evidence="7" id="KW-0143">Chaperone</keyword>
<dbReference type="AlphaFoldDB" id="S7UAQ5"/>
<dbReference type="InterPro" id="IPR046357">
    <property type="entry name" value="PPIase_dom_sf"/>
</dbReference>
<feature type="domain" description="PpiC" evidence="13">
    <location>
        <begin position="264"/>
        <end position="365"/>
    </location>
</feature>
<dbReference type="SUPFAM" id="SSF109998">
    <property type="entry name" value="Triger factor/SurA peptide-binding domain-like"/>
    <property type="match status" value="1"/>
</dbReference>
<reference evidence="14 15" key="1">
    <citation type="journal article" date="2013" name="Genome Announc.">
        <title>Draft genome sequences for three mercury-methylating, sulfate-reducing bacteria.</title>
        <authorList>
            <person name="Brown S.D."/>
            <person name="Hurt R.A.Jr."/>
            <person name="Gilmour C.C."/>
            <person name="Elias D.A."/>
        </authorList>
    </citation>
    <scope>NUCLEOTIDE SEQUENCE [LARGE SCALE GENOMIC DNA]</scope>
    <source>
        <strain evidence="14 15">DSM 16529</strain>
    </source>
</reference>
<evidence type="ECO:0000256" key="12">
    <source>
        <dbReference type="SAM" id="Phobius"/>
    </source>
</evidence>
<protein>
    <recommendedName>
        <fullName evidence="9">Periplasmic chaperone PpiD</fullName>
    </recommendedName>
    <alternativeName>
        <fullName evidence="10">Periplasmic folding chaperone</fullName>
    </alternativeName>
</protein>
<dbReference type="Proteomes" id="UP000014975">
    <property type="component" value="Unassembled WGS sequence"/>
</dbReference>
<gene>
    <name evidence="14" type="ORF">dsat_1151</name>
</gene>
<dbReference type="Pfam" id="PF00639">
    <property type="entry name" value="Rotamase"/>
    <property type="match status" value="1"/>
</dbReference>
<evidence type="ECO:0000256" key="2">
    <source>
        <dbReference type="ARBA" id="ARBA00022475"/>
    </source>
</evidence>
<evidence type="ECO:0000256" key="10">
    <source>
        <dbReference type="ARBA" id="ARBA00042775"/>
    </source>
</evidence>
<evidence type="ECO:0000256" key="1">
    <source>
        <dbReference type="ARBA" id="ARBA00004382"/>
    </source>
</evidence>
<dbReference type="GO" id="GO:0003755">
    <property type="term" value="F:peptidyl-prolyl cis-trans isomerase activity"/>
    <property type="evidence" value="ECO:0007669"/>
    <property type="project" value="UniProtKB-KW"/>
</dbReference>
<keyword evidence="11" id="KW-0697">Rotamase</keyword>
<evidence type="ECO:0000256" key="6">
    <source>
        <dbReference type="ARBA" id="ARBA00023136"/>
    </source>
</evidence>
<dbReference type="EMBL" id="ATHI01000030">
    <property type="protein sequence ID" value="EPR31024.1"/>
    <property type="molecule type" value="Genomic_DNA"/>
</dbReference>
<evidence type="ECO:0000256" key="4">
    <source>
        <dbReference type="ARBA" id="ARBA00022692"/>
    </source>
</evidence>
<evidence type="ECO:0000256" key="3">
    <source>
        <dbReference type="ARBA" id="ARBA00022519"/>
    </source>
</evidence>
<evidence type="ECO:0000313" key="15">
    <source>
        <dbReference type="Proteomes" id="UP000014975"/>
    </source>
</evidence>
<evidence type="ECO:0000256" key="11">
    <source>
        <dbReference type="PROSITE-ProRule" id="PRU00278"/>
    </source>
</evidence>
<comment type="subcellular location">
    <subcellularLocation>
        <location evidence="1">Cell inner membrane</location>
        <topology evidence="1">Single-pass type II membrane protein</topology>
        <orientation evidence="1">Periplasmic side</orientation>
    </subcellularLocation>
</comment>
<sequence length="630" mass="69342">MLEFIRRNAQGWGVKIIFALIILVFVFWGVGSFNETRTSVVAYVDDMPITVGQYKERHDQELERIRMQFGEVSSEVLGQIDFRRQVLEQLVDQRLMERAAAKAGIVVSDAQVRDAIFSITAFHDETGRFNKDVYNRLLLGQHMTPSQFEESVRQSLVAQNFVRHVAGAAVVTESEAKDMFTFAREQARAEYVLFPADAEREGIEVTDEEAQAFYTENEAAFATPAVAAIAYVEFTPESLAKPDQVSTEEARAFYDAAPERFGQEEMVRARHILLTLDANASAEEEAAVLKKITDLRARIKNLDDFAATAQRSSQCPSAPGGGDLGWFGRGAMVEPFEKAAFSLAPGVVSEPVRTRFGYHLIMIEEKREAGIPAFEEVRDEIARQLAEDKAEARIPDLLDEALARLASGEKLATVADQLGLPLRETEPFSRDQGPLELPLSDRDTAAVFALPQGGATLTPLQIADGFALAEKTLDRPASIRPFEEVRATIVAEVTRRKAAEKAAETARTALADIAAAGGELPASLATRARITEPFTRQGQIPGLGSNEMLAEAVFTAPGESWLGEPVAVAAGALIARRVELIAPSEADWESQKGFFLETLEQRKLDEMLRAVIDQLRAEAKVEITDRSILQ</sequence>
<dbReference type="InterPro" id="IPR000297">
    <property type="entry name" value="PPIase_PpiC"/>
</dbReference>
<dbReference type="PATRIC" id="fig|1121439.3.peg.2531"/>
<evidence type="ECO:0000313" key="14">
    <source>
        <dbReference type="EMBL" id="EPR31024.1"/>
    </source>
</evidence>
<dbReference type="SUPFAM" id="SSF54534">
    <property type="entry name" value="FKBP-like"/>
    <property type="match status" value="1"/>
</dbReference>
<comment type="caution">
    <text evidence="14">The sequence shown here is derived from an EMBL/GenBank/DDBJ whole genome shotgun (WGS) entry which is preliminary data.</text>
</comment>
<evidence type="ECO:0000256" key="9">
    <source>
        <dbReference type="ARBA" id="ARBA00040743"/>
    </source>
</evidence>
<keyword evidence="2" id="KW-1003">Cell membrane</keyword>
<dbReference type="OrthoDB" id="9812372at2"/>
<keyword evidence="6 12" id="KW-0472">Membrane</keyword>
<evidence type="ECO:0000256" key="8">
    <source>
        <dbReference type="ARBA" id="ARBA00038408"/>
    </source>
</evidence>
<keyword evidence="15" id="KW-1185">Reference proteome</keyword>
<accession>S7UAQ5</accession>
<dbReference type="Gene3D" id="1.10.4030.10">
    <property type="entry name" value="Porin chaperone SurA, peptide-binding domain"/>
    <property type="match status" value="1"/>
</dbReference>
<dbReference type="PANTHER" id="PTHR47529">
    <property type="entry name" value="PEPTIDYL-PROLYL CIS-TRANS ISOMERASE D"/>
    <property type="match status" value="1"/>
</dbReference>
<dbReference type="RefSeq" id="WP_020887848.1">
    <property type="nucleotide sequence ID" value="NZ_ATHI01000030.1"/>
</dbReference>
<keyword evidence="11 14" id="KW-0413">Isomerase</keyword>
<dbReference type="GO" id="GO:0005886">
    <property type="term" value="C:plasma membrane"/>
    <property type="evidence" value="ECO:0007669"/>
    <property type="project" value="UniProtKB-SubCell"/>
</dbReference>
<organism evidence="14 15">
    <name type="scientific">Alkalidesulfovibrio alkalitolerans DSM 16529</name>
    <dbReference type="NCBI Taxonomy" id="1121439"/>
    <lineage>
        <taxon>Bacteria</taxon>
        <taxon>Pseudomonadati</taxon>
        <taxon>Thermodesulfobacteriota</taxon>
        <taxon>Desulfovibrionia</taxon>
        <taxon>Desulfovibrionales</taxon>
        <taxon>Desulfovibrionaceae</taxon>
        <taxon>Alkalidesulfovibrio</taxon>
    </lineage>
</organism>
<evidence type="ECO:0000259" key="13">
    <source>
        <dbReference type="PROSITE" id="PS50198"/>
    </source>
</evidence>